<proteinExistence type="predicted"/>
<evidence type="ECO:0000313" key="3">
    <source>
        <dbReference type="Proteomes" id="UP000003111"/>
    </source>
</evidence>
<keyword evidence="3" id="KW-1185">Reference proteome</keyword>
<sequence>MQLRGSPGAAGIPYCATRLAAGAHSIHRPDSRQLRGSPTARRARSGGPLDSPA</sequence>
<dbReference type="EMBL" id="ACLF03000006">
    <property type="protein sequence ID" value="EFQ82630.1"/>
    <property type="molecule type" value="Genomic_DNA"/>
</dbReference>
<dbReference type="AlphaFoldDB" id="E2SDQ3"/>
<comment type="caution">
    <text evidence="2">The sequence shown here is derived from an EMBL/GenBank/DDBJ whole genome shotgun (WGS) entry which is preliminary data.</text>
</comment>
<organism evidence="2 3">
    <name type="scientific">Aeromicrobium marinum DSM 15272</name>
    <dbReference type="NCBI Taxonomy" id="585531"/>
    <lineage>
        <taxon>Bacteria</taxon>
        <taxon>Bacillati</taxon>
        <taxon>Actinomycetota</taxon>
        <taxon>Actinomycetes</taxon>
        <taxon>Propionibacteriales</taxon>
        <taxon>Nocardioidaceae</taxon>
        <taxon>Aeromicrobium</taxon>
    </lineage>
</organism>
<reference evidence="2" key="1">
    <citation type="submission" date="2010-08" db="EMBL/GenBank/DDBJ databases">
        <authorList>
            <person name="Muzny D."/>
            <person name="Qin X."/>
            <person name="Buhay C."/>
            <person name="Dugan-Rocha S."/>
            <person name="Ding Y."/>
            <person name="Chen G."/>
            <person name="Hawes A."/>
            <person name="Holder M."/>
            <person name="Jhangiani S."/>
            <person name="Johnson A."/>
            <person name="Khan Z."/>
            <person name="Li Z."/>
            <person name="Liu W."/>
            <person name="Liu X."/>
            <person name="Perez L."/>
            <person name="Shen H."/>
            <person name="Wang Q."/>
            <person name="Watt J."/>
            <person name="Xi L."/>
            <person name="Xin Y."/>
            <person name="Zhou J."/>
            <person name="Deng J."/>
            <person name="Jiang H."/>
            <person name="Liu Y."/>
            <person name="Qu J."/>
            <person name="Song X.-Z."/>
            <person name="Zhang L."/>
            <person name="Villasana D."/>
            <person name="Johnson A."/>
            <person name="Liu J."/>
            <person name="Liyanage D."/>
            <person name="Lorensuhewa L."/>
            <person name="Robinson T."/>
            <person name="Song A."/>
            <person name="Song B.-B."/>
            <person name="Dinh H."/>
            <person name="Thornton R."/>
            <person name="Coyle M."/>
            <person name="Francisco L."/>
            <person name="Jackson L."/>
            <person name="Javaid M."/>
            <person name="Korchina V."/>
            <person name="Kovar C."/>
            <person name="Mata R."/>
            <person name="Mathew T."/>
            <person name="Ngo R."/>
            <person name="Nguyen L."/>
            <person name="Nguyen N."/>
            <person name="Okwuonu G."/>
            <person name="Ongeri F."/>
            <person name="Pham C."/>
            <person name="Simmons D."/>
            <person name="Wilczek-Boney K."/>
            <person name="Hale W."/>
            <person name="Jakkamsetti A."/>
            <person name="Pham P."/>
            <person name="Ruth R."/>
            <person name="San Lucas F."/>
            <person name="Warren J."/>
            <person name="Zhang J."/>
            <person name="Zhao Z."/>
            <person name="Zhou C."/>
            <person name="Zhu D."/>
            <person name="Lee S."/>
            <person name="Bess C."/>
            <person name="Blankenburg K."/>
            <person name="Forbes L."/>
            <person name="Fu Q."/>
            <person name="Gubbala S."/>
            <person name="Hirani K."/>
            <person name="Jayaseelan J.C."/>
            <person name="Lara F."/>
            <person name="Munidasa M."/>
            <person name="Palculict T."/>
            <person name="Patil S."/>
            <person name="Pu L.-L."/>
            <person name="Saada N."/>
            <person name="Tang L."/>
            <person name="Weissenberger G."/>
            <person name="Zhu Y."/>
            <person name="Hemphill L."/>
            <person name="Shang Y."/>
            <person name="Youmans B."/>
            <person name="Ayvaz T."/>
            <person name="Ross M."/>
            <person name="Santibanez J."/>
            <person name="Aqrawi P."/>
            <person name="Gross S."/>
            <person name="Joshi V."/>
            <person name="Fowler G."/>
            <person name="Nazareth L."/>
            <person name="Reid J."/>
            <person name="Worley K."/>
            <person name="Petrosino J."/>
            <person name="Highlander S."/>
            <person name="Gibbs R."/>
        </authorList>
    </citation>
    <scope>NUCLEOTIDE SEQUENCE [LARGE SCALE GENOMIC DNA]</scope>
    <source>
        <strain evidence="2">DSM 15272</strain>
    </source>
</reference>
<accession>E2SDQ3</accession>
<protein>
    <submittedName>
        <fullName evidence="2">Uncharacterized protein</fullName>
    </submittedName>
</protein>
<name>E2SDQ3_9ACTN</name>
<evidence type="ECO:0000256" key="1">
    <source>
        <dbReference type="SAM" id="MobiDB-lite"/>
    </source>
</evidence>
<feature type="region of interest" description="Disordered" evidence="1">
    <location>
        <begin position="23"/>
        <end position="53"/>
    </location>
</feature>
<dbReference type="HOGENOM" id="CLU_3057702_0_0_11"/>
<gene>
    <name evidence="2" type="ORF">HMPREF0063_11839</name>
</gene>
<dbReference type="Proteomes" id="UP000003111">
    <property type="component" value="Unassembled WGS sequence"/>
</dbReference>
<evidence type="ECO:0000313" key="2">
    <source>
        <dbReference type="EMBL" id="EFQ82630.1"/>
    </source>
</evidence>